<dbReference type="Gene3D" id="3.20.20.100">
    <property type="entry name" value="NADP-dependent oxidoreductase domain"/>
    <property type="match status" value="1"/>
</dbReference>
<dbReference type="EMBL" id="JANLCM010000001">
    <property type="protein sequence ID" value="MCS5718496.1"/>
    <property type="molecule type" value="Genomic_DNA"/>
</dbReference>
<dbReference type="CDD" id="cd19162">
    <property type="entry name" value="AKR_FDH"/>
    <property type="match status" value="1"/>
</dbReference>
<dbReference type="InterPro" id="IPR044477">
    <property type="entry name" value="FDH-like"/>
</dbReference>
<dbReference type="InterPro" id="IPR020471">
    <property type="entry name" value="AKR"/>
</dbReference>
<gene>
    <name evidence="2" type="ORF">N1027_10140</name>
</gene>
<name>A0ABT2GQJ3_9MICO</name>
<dbReference type="PANTHER" id="PTHR42686:SF1">
    <property type="entry name" value="GH17980P-RELATED"/>
    <property type="match status" value="1"/>
</dbReference>
<sequence length="324" mass="34929">MPEPASAAELPFGAVGYGAANLGNMYRELSDESARAILDAAWESGIRYYDTAPHYGLGLSERRLGEFLRTKPRDQYVVSTKVGRLLRPNPEGAGSFDTENSFLVPADLKRVWDFTPDGVRQSLDESLERLGLDRVDVLFLHDPERGDLQRGLDESLPALASLREQGVVGAVGVGSMSTEALLASARSGFIDLLMVAGRYTLAEQPVFPEVLEACDINGVGIVNASVFNSGLLATNDPGSDSRYEYGGVPAETLARVQAIGTVAREFGVELPAAALQYTARDPRVRSVVVGSSKPDQVRQNVERMHATIPDVFWARLHALGLVGA</sequence>
<keyword evidence="3" id="KW-1185">Reference proteome</keyword>
<evidence type="ECO:0000313" key="3">
    <source>
        <dbReference type="Proteomes" id="UP001165584"/>
    </source>
</evidence>
<evidence type="ECO:0000313" key="2">
    <source>
        <dbReference type="EMBL" id="MCS5718496.1"/>
    </source>
</evidence>
<proteinExistence type="predicted"/>
<protein>
    <submittedName>
        <fullName evidence="2">Aldo/keto reductase</fullName>
    </submittedName>
</protein>
<dbReference type="InterPro" id="IPR036812">
    <property type="entry name" value="NAD(P)_OxRdtase_dom_sf"/>
</dbReference>
<feature type="domain" description="NADP-dependent oxidoreductase" evidence="1">
    <location>
        <begin position="15"/>
        <end position="318"/>
    </location>
</feature>
<dbReference type="Proteomes" id="UP001165584">
    <property type="component" value="Unassembled WGS sequence"/>
</dbReference>
<evidence type="ECO:0000259" key="1">
    <source>
        <dbReference type="Pfam" id="PF00248"/>
    </source>
</evidence>
<dbReference type="SUPFAM" id="SSF51430">
    <property type="entry name" value="NAD(P)-linked oxidoreductase"/>
    <property type="match status" value="1"/>
</dbReference>
<accession>A0ABT2GQJ3</accession>
<comment type="caution">
    <text evidence="2">The sequence shown here is derived from an EMBL/GenBank/DDBJ whole genome shotgun (WGS) entry which is preliminary data.</text>
</comment>
<dbReference type="PANTHER" id="PTHR42686">
    <property type="entry name" value="GH17980P-RELATED"/>
    <property type="match status" value="1"/>
</dbReference>
<dbReference type="RefSeq" id="WP_259507419.1">
    <property type="nucleotide sequence ID" value="NZ_JANLCM010000001.1"/>
</dbReference>
<reference evidence="2" key="1">
    <citation type="submission" date="2022-08" db="EMBL/GenBank/DDBJ databases">
        <authorList>
            <person name="Deng Y."/>
            <person name="Han X.-F."/>
            <person name="Zhang Y.-Q."/>
        </authorList>
    </citation>
    <scope>NUCLEOTIDE SEQUENCE</scope>
    <source>
        <strain evidence="2">CPCC 205763</strain>
    </source>
</reference>
<dbReference type="Pfam" id="PF00248">
    <property type="entry name" value="Aldo_ket_red"/>
    <property type="match status" value="1"/>
</dbReference>
<organism evidence="2 3">
    <name type="scientific">Herbiconiux aconitum</name>
    <dbReference type="NCBI Taxonomy" id="2970913"/>
    <lineage>
        <taxon>Bacteria</taxon>
        <taxon>Bacillati</taxon>
        <taxon>Actinomycetota</taxon>
        <taxon>Actinomycetes</taxon>
        <taxon>Micrococcales</taxon>
        <taxon>Microbacteriaceae</taxon>
        <taxon>Herbiconiux</taxon>
    </lineage>
</organism>
<dbReference type="InterPro" id="IPR023210">
    <property type="entry name" value="NADP_OxRdtase_dom"/>
</dbReference>